<evidence type="ECO:0000259" key="9">
    <source>
        <dbReference type="Pfam" id="PF00361"/>
    </source>
</evidence>
<evidence type="ECO:0000256" key="5">
    <source>
        <dbReference type="ARBA" id="ARBA00023002"/>
    </source>
</evidence>
<evidence type="ECO:0000313" key="10">
    <source>
        <dbReference type="EMBL" id="ACB75741.1"/>
    </source>
</evidence>
<feature type="transmembrane region" description="Helical" evidence="8">
    <location>
        <begin position="6"/>
        <end position="21"/>
    </location>
</feature>
<dbReference type="STRING" id="452637.Oter_2459"/>
<dbReference type="HOGENOM" id="CLU_007100_10_1_0"/>
<dbReference type="PANTHER" id="PTHR42682:SF5">
    <property type="entry name" value="HYDROGENASE-4 COMPONENT F"/>
    <property type="match status" value="1"/>
</dbReference>
<dbReference type="eggNOG" id="COG0651">
    <property type="taxonomic scope" value="Bacteria"/>
</dbReference>
<accession>B1ZSE2</accession>
<feature type="transmembrane region" description="Helical" evidence="8">
    <location>
        <begin position="269"/>
        <end position="289"/>
    </location>
</feature>
<keyword evidence="5 10" id="KW-0560">Oxidoreductase</keyword>
<feature type="transmembrane region" description="Helical" evidence="8">
    <location>
        <begin position="149"/>
        <end position="172"/>
    </location>
</feature>
<comment type="subcellular location">
    <subcellularLocation>
        <location evidence="1">Cell membrane</location>
        <topology evidence="1">Multi-pass membrane protein</topology>
    </subcellularLocation>
    <subcellularLocation>
        <location evidence="7">Membrane</location>
        <topology evidence="7">Multi-pass membrane protein</topology>
    </subcellularLocation>
</comment>
<feature type="transmembrane region" description="Helical" evidence="8">
    <location>
        <begin position="119"/>
        <end position="137"/>
    </location>
</feature>
<feature type="transmembrane region" description="Helical" evidence="8">
    <location>
        <begin position="28"/>
        <end position="45"/>
    </location>
</feature>
<dbReference type="GO" id="GO:0016491">
    <property type="term" value="F:oxidoreductase activity"/>
    <property type="evidence" value="ECO:0007669"/>
    <property type="project" value="UniProtKB-KW"/>
</dbReference>
<dbReference type="OrthoDB" id="9807568at2"/>
<evidence type="ECO:0000256" key="4">
    <source>
        <dbReference type="ARBA" id="ARBA00022989"/>
    </source>
</evidence>
<feature type="transmembrane region" description="Helical" evidence="8">
    <location>
        <begin position="230"/>
        <end position="249"/>
    </location>
</feature>
<feature type="transmembrane region" description="Helical" evidence="8">
    <location>
        <begin position="441"/>
        <end position="459"/>
    </location>
</feature>
<keyword evidence="6 8" id="KW-0472">Membrane</keyword>
<feature type="domain" description="NADH:quinone oxidoreductase/Mrp antiporter transmembrane" evidence="9">
    <location>
        <begin position="113"/>
        <end position="404"/>
    </location>
</feature>
<reference evidence="10 11" key="1">
    <citation type="journal article" date="2011" name="J. Bacteriol.">
        <title>Genome sequence of the verrucomicrobium Opitutus terrae PB90-1, an abundant inhabitant of rice paddy soil ecosystems.</title>
        <authorList>
            <person name="van Passel M.W."/>
            <person name="Kant R."/>
            <person name="Palva A."/>
            <person name="Copeland A."/>
            <person name="Lucas S."/>
            <person name="Lapidus A."/>
            <person name="Glavina del Rio T."/>
            <person name="Pitluck S."/>
            <person name="Goltsman E."/>
            <person name="Clum A."/>
            <person name="Sun H."/>
            <person name="Schmutz J."/>
            <person name="Larimer F.W."/>
            <person name="Land M.L."/>
            <person name="Hauser L."/>
            <person name="Kyrpides N."/>
            <person name="Mikhailova N."/>
            <person name="Richardson P.P."/>
            <person name="Janssen P.H."/>
            <person name="de Vos W.M."/>
            <person name="Smidt H."/>
        </authorList>
    </citation>
    <scope>NUCLEOTIDE SEQUENCE [LARGE SCALE GENOMIC DNA]</scope>
    <source>
        <strain evidence="11">DSM 11246 / JCM 15787 / PB90-1</strain>
    </source>
</reference>
<feature type="transmembrane region" description="Helical" evidence="8">
    <location>
        <begin position="95"/>
        <end position="113"/>
    </location>
</feature>
<dbReference type="PANTHER" id="PTHR42682">
    <property type="entry name" value="HYDROGENASE-4 COMPONENT F"/>
    <property type="match status" value="1"/>
</dbReference>
<keyword evidence="4 8" id="KW-1133">Transmembrane helix</keyword>
<evidence type="ECO:0000256" key="1">
    <source>
        <dbReference type="ARBA" id="ARBA00004651"/>
    </source>
</evidence>
<evidence type="ECO:0000256" key="3">
    <source>
        <dbReference type="ARBA" id="ARBA00022692"/>
    </source>
</evidence>
<dbReference type="EMBL" id="CP001032">
    <property type="protein sequence ID" value="ACB75741.1"/>
    <property type="molecule type" value="Genomic_DNA"/>
</dbReference>
<dbReference type="RefSeq" id="WP_012375276.1">
    <property type="nucleotide sequence ID" value="NC_010571.1"/>
</dbReference>
<dbReference type="InterPro" id="IPR052175">
    <property type="entry name" value="ComplexI-like_HydComp"/>
</dbReference>
<evidence type="ECO:0000256" key="2">
    <source>
        <dbReference type="ARBA" id="ARBA00022475"/>
    </source>
</evidence>
<evidence type="ECO:0000313" key="11">
    <source>
        <dbReference type="Proteomes" id="UP000007013"/>
    </source>
</evidence>
<gene>
    <name evidence="10" type="ordered locus">Oter_2459</name>
</gene>
<dbReference type="Pfam" id="PF00361">
    <property type="entry name" value="Proton_antipo_M"/>
    <property type="match status" value="1"/>
</dbReference>
<protein>
    <submittedName>
        <fullName evidence="10">NADH dehydrogenase (Quinone)</fullName>
        <ecNumber evidence="10">1.6.99.5</ecNumber>
    </submittedName>
</protein>
<keyword evidence="3 7" id="KW-0812">Transmembrane</keyword>
<dbReference type="GO" id="GO:0005886">
    <property type="term" value="C:plasma membrane"/>
    <property type="evidence" value="ECO:0007669"/>
    <property type="project" value="UniProtKB-SubCell"/>
</dbReference>
<dbReference type="KEGG" id="ote:Oter_2459"/>
<dbReference type="EC" id="1.6.99.5" evidence="10"/>
<evidence type="ECO:0000256" key="6">
    <source>
        <dbReference type="ARBA" id="ARBA00023136"/>
    </source>
</evidence>
<proteinExistence type="predicted"/>
<dbReference type="AlphaFoldDB" id="B1ZSE2"/>
<keyword evidence="2" id="KW-1003">Cell membrane</keyword>
<keyword evidence="11" id="KW-1185">Reference proteome</keyword>
<evidence type="ECO:0000256" key="7">
    <source>
        <dbReference type="RuleBase" id="RU000320"/>
    </source>
</evidence>
<feature type="transmembrane region" description="Helical" evidence="8">
    <location>
        <begin position="400"/>
        <end position="421"/>
    </location>
</feature>
<organism evidence="10 11">
    <name type="scientific">Opitutus terrae (strain DSM 11246 / JCM 15787 / PB90-1)</name>
    <dbReference type="NCBI Taxonomy" id="452637"/>
    <lineage>
        <taxon>Bacteria</taxon>
        <taxon>Pseudomonadati</taxon>
        <taxon>Verrucomicrobiota</taxon>
        <taxon>Opitutia</taxon>
        <taxon>Opitutales</taxon>
        <taxon>Opitutaceae</taxon>
        <taxon>Opitutus</taxon>
    </lineage>
</organism>
<name>B1ZSE2_OPITP</name>
<feature type="transmembrane region" description="Helical" evidence="8">
    <location>
        <begin position="301"/>
        <end position="323"/>
    </location>
</feature>
<dbReference type="InterPro" id="IPR001750">
    <property type="entry name" value="ND/Mrp_TM"/>
</dbReference>
<dbReference type="Proteomes" id="UP000007013">
    <property type="component" value="Chromosome"/>
</dbReference>
<evidence type="ECO:0000256" key="8">
    <source>
        <dbReference type="SAM" id="Phobius"/>
    </source>
</evidence>
<feature type="transmembrane region" description="Helical" evidence="8">
    <location>
        <begin position="65"/>
        <end position="83"/>
    </location>
</feature>
<sequence length="480" mass="50357">MREIGLIVVPLVAAVIAFAWRSERGRPWLLPIGGAVHTLLSFWLLVRPPTVAAGAWFGFDPVARAVLPAVSLLFLVCSAYGVAYLRLRPERKNRVFVAAMLAVLGLLSAGHQARHLGALWIATEAVTLAAVPLLHFNGTGRAFEATWKYLLVGGTGIALSLLGSFCLGYASLHGGGEGDLTFAALIAQGPGLSRAWVIAAWVLLLAGYGTKMGLAPMHTWKPDAYGEAPAIVGAMLAGGVTTVAFTAVLRVRAVMDAAGVGLVADRTLLAIGLFSMIIAALFLLGTRDFKRMLAYSSVEHMGILSVGAALGGAGVAAALFHVWSNSLTKGALFLSAGNIRRAAGGRTQDDVAGMALLTPVSARIFVIALLAITACPPFGPFFSELRIVRTAFATGHTTGAAMFLGGLLFAFLGLTRLVFAIVDGRPKTATQPMTQRFRETASVIVPPLILLALSLWVGVATPQVLREAWTTAAQAIFPTP</sequence>
<feature type="transmembrane region" description="Helical" evidence="8">
    <location>
        <begin position="360"/>
        <end position="379"/>
    </location>
</feature>